<protein>
    <submittedName>
        <fullName evidence="1">Uncharacterized protein</fullName>
    </submittedName>
</protein>
<comment type="caution">
    <text evidence="1">The sequence shown here is derived from an EMBL/GenBank/DDBJ whole genome shotgun (WGS) entry which is preliminary data.</text>
</comment>
<dbReference type="EMBL" id="CM047897">
    <property type="protein sequence ID" value="KAJ0110559.1"/>
    <property type="molecule type" value="Genomic_DNA"/>
</dbReference>
<accession>A0ACC1C4B6</accession>
<proteinExistence type="predicted"/>
<organism evidence="1 2">
    <name type="scientific">Pistacia atlantica</name>
    <dbReference type="NCBI Taxonomy" id="434234"/>
    <lineage>
        <taxon>Eukaryota</taxon>
        <taxon>Viridiplantae</taxon>
        <taxon>Streptophyta</taxon>
        <taxon>Embryophyta</taxon>
        <taxon>Tracheophyta</taxon>
        <taxon>Spermatophyta</taxon>
        <taxon>Magnoliopsida</taxon>
        <taxon>eudicotyledons</taxon>
        <taxon>Gunneridae</taxon>
        <taxon>Pentapetalae</taxon>
        <taxon>rosids</taxon>
        <taxon>malvids</taxon>
        <taxon>Sapindales</taxon>
        <taxon>Anacardiaceae</taxon>
        <taxon>Pistacia</taxon>
    </lineage>
</organism>
<evidence type="ECO:0000313" key="1">
    <source>
        <dbReference type="EMBL" id="KAJ0110559.1"/>
    </source>
</evidence>
<sequence>MDQTRIWVIFLSFFLILQTTNSLDAGVKSSLINFLSKLSNNNGLLDPVWNTTTDPCSDRWTGVTCDNRPNKSVSRLNLTRFNLYGSFDASYLCNVQSLADSLSVIILDGNNIHGEISADISNCTQLLRLHLSGNRFSGNLPGSVSMLSNLKRLDVSYNNFSGALPDLSRISGLNMFLAQYNQFTDKIPQFDFSNLQQFNVSYNDLSGPIPDTQGKFDLSSFFGNPRLCGDPLPNICPLTPLSPNSEGNKSKHVPKNQILMYSGYAVLGLVVIVFIIFWICKRRKSEEKVEAVNKVASSADDSTINKSKALESSDYKTGESKTEFSMNSAESGLPSSSLVVLTSPVVNGLKFGELLRAPAELLGRGKNGTLYKIVMETGMNLVVKRIKDWVISNNDFKVRMQRLDQAKHPNILPALAFYCSKQEKLLVYEFQENGSLFRLLHGAEMGQVFGWASRLDIAAKIAEALSYMHQELSEDGIAHGNLKSSNILFNKNMEPCISEYGLMVFDNPDSSSFANGFKRPAGAITASSNAYKADIYGLGVILLELLTGRLVQNDGVDLTTWVHSVVREEWTVEVFDKVLISEGASEETMVNLLQVAIKCVNRSPDARPTISQVAAMINTIKEEEERSIVSEA</sequence>
<evidence type="ECO:0000313" key="2">
    <source>
        <dbReference type="Proteomes" id="UP001164250"/>
    </source>
</evidence>
<reference evidence="2" key="1">
    <citation type="journal article" date="2023" name="G3 (Bethesda)">
        <title>Genome assembly and association tests identify interacting loci associated with vigor, precocity, and sex in interspecific pistachio rootstocks.</title>
        <authorList>
            <person name="Palmer W."/>
            <person name="Jacygrad E."/>
            <person name="Sagayaradj S."/>
            <person name="Cavanaugh K."/>
            <person name="Han R."/>
            <person name="Bertier L."/>
            <person name="Beede B."/>
            <person name="Kafkas S."/>
            <person name="Golino D."/>
            <person name="Preece J."/>
            <person name="Michelmore R."/>
        </authorList>
    </citation>
    <scope>NUCLEOTIDE SEQUENCE [LARGE SCALE GENOMIC DNA]</scope>
</reference>
<name>A0ACC1C4B6_9ROSI</name>
<dbReference type="Proteomes" id="UP001164250">
    <property type="component" value="Chromosome 1"/>
</dbReference>
<keyword evidence="2" id="KW-1185">Reference proteome</keyword>
<gene>
    <name evidence="1" type="ORF">Patl1_02702</name>
</gene>